<evidence type="ECO:0000313" key="2">
    <source>
        <dbReference type="Proteomes" id="UP000321935"/>
    </source>
</evidence>
<evidence type="ECO:0000313" key="1">
    <source>
        <dbReference type="EMBL" id="TXE13601.1"/>
    </source>
</evidence>
<dbReference type="Pfam" id="PF09411">
    <property type="entry name" value="PagL"/>
    <property type="match status" value="1"/>
</dbReference>
<protein>
    <submittedName>
        <fullName evidence="1">Acyloxyacyl hydrolase</fullName>
    </submittedName>
</protein>
<dbReference type="EMBL" id="VORW01000002">
    <property type="protein sequence ID" value="TXE13601.1"/>
    <property type="molecule type" value="Genomic_DNA"/>
</dbReference>
<accession>A0A5C7AYJ8</accession>
<keyword evidence="1" id="KW-0378">Hydrolase</keyword>
<gene>
    <name evidence="1" type="ORF">ESV85_06410</name>
</gene>
<dbReference type="InterPro" id="IPR018550">
    <property type="entry name" value="Lipid-A_deacylase-rel"/>
</dbReference>
<dbReference type="PROSITE" id="PS51257">
    <property type="entry name" value="PROKAR_LIPOPROTEIN"/>
    <property type="match status" value="1"/>
</dbReference>
<comment type="caution">
    <text evidence="1">The sequence shown here is derived from an EMBL/GenBank/DDBJ whole genome shotgun (WGS) entry which is preliminary data.</text>
</comment>
<proteinExistence type="predicted"/>
<name>A0A5C7AYJ8_9BACT</name>
<dbReference type="AlphaFoldDB" id="A0A5C7AYJ8"/>
<sequence length="381" mass="43162">MFTVSMRLQIGPILTCILFGLISCQVAAQSKKFIEVSYDQGPIVGNQKDWAEELINKIAYSGVDARLGWRSDKNTYLNYINRYPSYGLGFTSALNYYSEIGRPMGVYAFGEFPFGRNDFHRKLNFSYYAQIGLGFNMNPYDAETNPMNGFVGTAVNAHIHFGFKASYQFSDSFGAFTSVGTKHYSNGSINKPNAGINFIPIAIGLRMNLDKEEFNPGPKPQFPALEKRGYWNIAAYTGVKSYDVGQRAYFRGGLGVNYLWELSHKYRGGLGVDWFYGAGARDRYPNENITFLDSNSFAVVGSWEWKLTDRLYMPVAIGVYVNKAHYNQETTSYYERIGVRYRINTNVFAGVQIKAHKAKADFFEFTLGYTIPGKVQEIIHR</sequence>
<reference evidence="1 2" key="1">
    <citation type="submission" date="2019-08" db="EMBL/GenBank/DDBJ databases">
        <title>Genomes sequence of Algoriphagus aquimarinus ACAM450.</title>
        <authorList>
            <person name="Bowman J.P."/>
        </authorList>
    </citation>
    <scope>NUCLEOTIDE SEQUENCE [LARGE SCALE GENOMIC DNA]</scope>
    <source>
        <strain evidence="1 2">ACAM 450</strain>
    </source>
</reference>
<dbReference type="OrthoDB" id="627554at2"/>
<dbReference type="Proteomes" id="UP000321935">
    <property type="component" value="Unassembled WGS sequence"/>
</dbReference>
<dbReference type="Gene3D" id="2.40.160.20">
    <property type="match status" value="1"/>
</dbReference>
<dbReference type="GO" id="GO:0016787">
    <property type="term" value="F:hydrolase activity"/>
    <property type="evidence" value="ECO:0007669"/>
    <property type="project" value="UniProtKB-KW"/>
</dbReference>
<organism evidence="1 2">
    <name type="scientific">Algoriphagus aquimarinus</name>
    <dbReference type="NCBI Taxonomy" id="237018"/>
    <lineage>
        <taxon>Bacteria</taxon>
        <taxon>Pseudomonadati</taxon>
        <taxon>Bacteroidota</taxon>
        <taxon>Cytophagia</taxon>
        <taxon>Cytophagales</taxon>
        <taxon>Cyclobacteriaceae</taxon>
        <taxon>Algoriphagus</taxon>
    </lineage>
</organism>